<organism evidence="1">
    <name type="scientific">Salvia splendens</name>
    <name type="common">Scarlet sage</name>
    <dbReference type="NCBI Taxonomy" id="180675"/>
    <lineage>
        <taxon>Eukaryota</taxon>
        <taxon>Viridiplantae</taxon>
        <taxon>Streptophyta</taxon>
        <taxon>Embryophyta</taxon>
        <taxon>Tracheophyta</taxon>
        <taxon>Spermatophyta</taxon>
        <taxon>Magnoliopsida</taxon>
        <taxon>eudicotyledons</taxon>
        <taxon>Gunneridae</taxon>
        <taxon>Pentapetalae</taxon>
        <taxon>asterids</taxon>
        <taxon>lamiids</taxon>
        <taxon>Lamiales</taxon>
        <taxon>Lamiaceae</taxon>
        <taxon>Nepetoideae</taxon>
        <taxon>Mentheae</taxon>
        <taxon>Salviinae</taxon>
        <taxon>Salvia</taxon>
        <taxon>Salvia subgen. Calosphace</taxon>
        <taxon>core Calosphace</taxon>
    </lineage>
</organism>
<dbReference type="EMBL" id="PNBA02000002">
    <property type="protein sequence ID" value="KAG6432690.1"/>
    <property type="molecule type" value="Genomic_DNA"/>
</dbReference>
<dbReference type="Proteomes" id="UP000298416">
    <property type="component" value="Unassembled WGS sequence"/>
</dbReference>
<keyword evidence="2" id="KW-1185">Reference proteome</keyword>
<reference evidence="1" key="1">
    <citation type="submission" date="2018-01" db="EMBL/GenBank/DDBJ databases">
        <authorList>
            <person name="Mao J.F."/>
        </authorList>
    </citation>
    <scope>NUCLEOTIDE SEQUENCE</scope>
    <source>
        <strain evidence="1">Huo1</strain>
        <tissue evidence="1">Leaf</tissue>
    </source>
</reference>
<reference evidence="1" key="2">
    <citation type="submission" date="2020-08" db="EMBL/GenBank/DDBJ databases">
        <title>Plant Genome Project.</title>
        <authorList>
            <person name="Zhang R.-G."/>
        </authorList>
    </citation>
    <scope>NUCLEOTIDE SEQUENCE</scope>
    <source>
        <strain evidence="1">Huo1</strain>
        <tissue evidence="1">Leaf</tissue>
    </source>
</reference>
<protein>
    <submittedName>
        <fullName evidence="1">Uncharacterized protein</fullName>
    </submittedName>
</protein>
<gene>
    <name evidence="1" type="ORF">SASPL_104274</name>
</gene>
<sequence length="77" mass="8599">MLHAGKADLQVDVIVKKATLIICLSLDVVASFMLNKSVPFLSDCKLQLCFEYEMNSAKNCGAKCIKNYATKNGRWKK</sequence>
<evidence type="ECO:0000313" key="1">
    <source>
        <dbReference type="EMBL" id="KAG6432690.1"/>
    </source>
</evidence>
<accession>A0A8X8YGW2</accession>
<proteinExistence type="predicted"/>
<evidence type="ECO:0000313" key="2">
    <source>
        <dbReference type="Proteomes" id="UP000298416"/>
    </source>
</evidence>
<comment type="caution">
    <text evidence="1">The sequence shown here is derived from an EMBL/GenBank/DDBJ whole genome shotgun (WGS) entry which is preliminary data.</text>
</comment>
<name>A0A8X8YGW2_SALSN</name>
<dbReference type="AlphaFoldDB" id="A0A8X8YGW2"/>